<evidence type="ECO:0000313" key="2">
    <source>
        <dbReference type="Proteomes" id="UP001199106"/>
    </source>
</evidence>
<dbReference type="EMBL" id="JAANER010000004">
    <property type="protein sequence ID" value="KAG9191014.1"/>
    <property type="molecule type" value="Genomic_DNA"/>
</dbReference>
<organism evidence="1 2">
    <name type="scientific">Alternaria panax</name>
    <dbReference type="NCBI Taxonomy" id="48097"/>
    <lineage>
        <taxon>Eukaryota</taxon>
        <taxon>Fungi</taxon>
        <taxon>Dikarya</taxon>
        <taxon>Ascomycota</taxon>
        <taxon>Pezizomycotina</taxon>
        <taxon>Dothideomycetes</taxon>
        <taxon>Pleosporomycetidae</taxon>
        <taxon>Pleosporales</taxon>
        <taxon>Pleosporineae</taxon>
        <taxon>Pleosporaceae</taxon>
        <taxon>Alternaria</taxon>
        <taxon>Alternaria sect. Panax</taxon>
    </lineage>
</organism>
<keyword evidence="2" id="KW-1185">Reference proteome</keyword>
<sequence>MSNWPLENFGTKKRTRCKLWKTIEPALRLASQFLLSKPSLAFFRRLRFGKEGQHDSYKGCGRNYMRYEEPSDERTREKEERVVIQDLENMAQRLNCVFGVFSDDVSETTDDGQTHAIMTTSKELFGKEIFIRGDYSKLPREREDAHFILVNEAYRVYANNQNPTPCEYSRFAFSLAFSLVHETAHAYYVRDKLNQPEEYSEPFWSLEQQNCQGELGCAIETAVFRDTMATFIHHEHGVEMQWEPVVSEMVGSSIVVQESLITCPVKPNWLRQFLTRGFWRQLAEKPYNEQVVAFYMPEAEEALVRDPVDGYDRWAVRKDSQLAMAKKNFKIGNQRSDIKRGLAKLEVIELYEAEDRKLLWEKVKRLKWEQEAPSKYIPIVGEIDHKGWMSPSSGISMDVLSSSLATRLNLPRKRASKKPAEGCDTEMRDKGLSATADPAVSSTFGECSGGKKRKREQTRGIQKLLKDDDCIEPKAYEKRKKLSTRRNAVVMSSCCAVRTCKHL</sequence>
<protein>
    <submittedName>
        <fullName evidence="1">Uncharacterized protein</fullName>
    </submittedName>
</protein>
<accession>A0AAD4IAF5</accession>
<evidence type="ECO:0000313" key="1">
    <source>
        <dbReference type="EMBL" id="KAG9191014.1"/>
    </source>
</evidence>
<comment type="caution">
    <text evidence="1">The sequence shown here is derived from an EMBL/GenBank/DDBJ whole genome shotgun (WGS) entry which is preliminary data.</text>
</comment>
<dbReference type="Proteomes" id="UP001199106">
    <property type="component" value="Unassembled WGS sequence"/>
</dbReference>
<dbReference type="AlphaFoldDB" id="A0AAD4IAF5"/>
<name>A0AAD4IAF5_9PLEO</name>
<proteinExistence type="predicted"/>
<reference evidence="1" key="1">
    <citation type="submission" date="2021-07" db="EMBL/GenBank/DDBJ databases">
        <title>Genome Resource of American Ginseng Black Spot Pathogen Alternaria panax.</title>
        <authorList>
            <person name="Qiu C."/>
            <person name="Wang W."/>
            <person name="Liu Z."/>
        </authorList>
    </citation>
    <scope>NUCLEOTIDE SEQUENCE</scope>
    <source>
        <strain evidence="1">BNCC115425</strain>
    </source>
</reference>
<gene>
    <name evidence="1" type="ORF">G6011_09102</name>
</gene>